<dbReference type="RefSeq" id="WP_051239750.1">
    <property type="nucleotide sequence ID" value="NZ_AUFF01000003.1"/>
</dbReference>
<sequence length="167" mass="18090">MNDPDLRFRLRQLPREIEPGRDLWPDIAARLQQPPRRSHWRPMLAAAAVAALAIAIGAQLRTPESPVLPDPAAVAVAEGPAGEGGAAGNGVLQREAHAMAREYDAALREYAGAPVPEDLQPVLATLDASADQIQEAIARDPDAPWLLDRLRSTYSRRLQLTQRAVTG</sequence>
<keyword evidence="2" id="KW-1185">Reference proteome</keyword>
<dbReference type="OrthoDB" id="5999392at2"/>
<evidence type="ECO:0000313" key="1">
    <source>
        <dbReference type="EMBL" id="KFN50944.1"/>
    </source>
</evidence>
<dbReference type="STRING" id="1121013.GCA_000426365_01562"/>
<name>A0A091BJJ7_9GAMM</name>
<evidence type="ECO:0000313" key="2">
    <source>
        <dbReference type="Proteomes" id="UP000029391"/>
    </source>
</evidence>
<gene>
    <name evidence="1" type="ORF">P873_04895</name>
</gene>
<dbReference type="EMBL" id="AWXU01000013">
    <property type="protein sequence ID" value="KFN50944.1"/>
    <property type="molecule type" value="Genomic_DNA"/>
</dbReference>
<organism evidence="1 2">
    <name type="scientific">Arenimonas composti TR7-09 = DSM 18010</name>
    <dbReference type="NCBI Taxonomy" id="1121013"/>
    <lineage>
        <taxon>Bacteria</taxon>
        <taxon>Pseudomonadati</taxon>
        <taxon>Pseudomonadota</taxon>
        <taxon>Gammaproteobacteria</taxon>
        <taxon>Lysobacterales</taxon>
        <taxon>Lysobacteraceae</taxon>
        <taxon>Arenimonas</taxon>
    </lineage>
</organism>
<protein>
    <submittedName>
        <fullName evidence="1">Uncharacterized protein</fullName>
    </submittedName>
</protein>
<accession>A0A091BJJ7</accession>
<dbReference type="Proteomes" id="UP000029391">
    <property type="component" value="Unassembled WGS sequence"/>
</dbReference>
<comment type="caution">
    <text evidence="1">The sequence shown here is derived from an EMBL/GenBank/DDBJ whole genome shotgun (WGS) entry which is preliminary data.</text>
</comment>
<reference evidence="1 2" key="1">
    <citation type="submission" date="2013-09" db="EMBL/GenBank/DDBJ databases">
        <title>Genome sequencing of Arenimonas composti.</title>
        <authorList>
            <person name="Chen F."/>
            <person name="Wang G."/>
        </authorList>
    </citation>
    <scope>NUCLEOTIDE SEQUENCE [LARGE SCALE GENOMIC DNA]</scope>
    <source>
        <strain evidence="1 2">TR7-09</strain>
    </source>
</reference>
<proteinExistence type="predicted"/>
<dbReference type="AlphaFoldDB" id="A0A091BJJ7"/>